<comment type="caution">
    <text evidence="5">The sequence shown here is derived from an EMBL/GenBank/DDBJ whole genome shotgun (WGS) entry which is preliminary data.</text>
</comment>
<feature type="domain" description="Fibronectin type-III" evidence="4">
    <location>
        <begin position="95"/>
        <end position="192"/>
    </location>
</feature>
<dbReference type="Gene3D" id="2.60.40.10">
    <property type="entry name" value="Immunoglobulins"/>
    <property type="match status" value="2"/>
</dbReference>
<evidence type="ECO:0000256" key="2">
    <source>
        <dbReference type="ARBA" id="ARBA00023157"/>
    </source>
</evidence>
<feature type="domain" description="F5/8 type C" evidence="3">
    <location>
        <begin position="1"/>
        <end position="47"/>
    </location>
</feature>
<dbReference type="GO" id="GO:0098609">
    <property type="term" value="P:cell-cell adhesion"/>
    <property type="evidence" value="ECO:0007669"/>
    <property type="project" value="TreeGrafter"/>
</dbReference>
<dbReference type="InterPro" id="IPR008979">
    <property type="entry name" value="Galactose-bd-like_sf"/>
</dbReference>
<proteinExistence type="predicted"/>
<dbReference type="PANTHER" id="PTHR44170">
    <property type="entry name" value="PROTEIN SIDEKICK"/>
    <property type="match status" value="1"/>
</dbReference>
<keyword evidence="2" id="KW-1015">Disulfide bond</keyword>
<feature type="non-terminal residue" evidence="5">
    <location>
        <position position="1"/>
    </location>
</feature>
<dbReference type="PANTHER" id="PTHR44170:SF57">
    <property type="entry name" value="PROTEIN TYROSINE PHOSPHATASE RECEPTOR TYPE S"/>
    <property type="match status" value="1"/>
</dbReference>
<dbReference type="PROSITE" id="PS50853">
    <property type="entry name" value="FN3"/>
    <property type="match status" value="2"/>
</dbReference>
<dbReference type="Pfam" id="PF00041">
    <property type="entry name" value="fn3"/>
    <property type="match status" value="2"/>
</dbReference>
<name>A0AAU9WJD0_9CNID</name>
<keyword evidence="1" id="KW-0677">Repeat</keyword>
<accession>A0AAU9WJD0</accession>
<dbReference type="EMBL" id="CALNXJ010000015">
    <property type="protein sequence ID" value="CAH3116185.1"/>
    <property type="molecule type" value="Genomic_DNA"/>
</dbReference>
<organism evidence="5 6">
    <name type="scientific">Pocillopora meandrina</name>
    <dbReference type="NCBI Taxonomy" id="46732"/>
    <lineage>
        <taxon>Eukaryota</taxon>
        <taxon>Metazoa</taxon>
        <taxon>Cnidaria</taxon>
        <taxon>Anthozoa</taxon>
        <taxon>Hexacorallia</taxon>
        <taxon>Scleractinia</taxon>
        <taxon>Astrocoeniina</taxon>
        <taxon>Pocilloporidae</taxon>
        <taxon>Pocillopora</taxon>
    </lineage>
</organism>
<dbReference type="SMART" id="SM00060">
    <property type="entry name" value="FN3"/>
    <property type="match status" value="2"/>
</dbReference>
<protein>
    <submittedName>
        <fullName evidence="5">Uncharacterized protein</fullName>
    </submittedName>
</protein>
<keyword evidence="6" id="KW-1185">Reference proteome</keyword>
<dbReference type="InterPro" id="IPR013783">
    <property type="entry name" value="Ig-like_fold"/>
</dbReference>
<dbReference type="PROSITE" id="PS50022">
    <property type="entry name" value="FA58C_3"/>
    <property type="match status" value="1"/>
</dbReference>
<dbReference type="Proteomes" id="UP001159428">
    <property type="component" value="Unassembled WGS sequence"/>
</dbReference>
<evidence type="ECO:0000259" key="4">
    <source>
        <dbReference type="PROSITE" id="PS50853"/>
    </source>
</evidence>
<feature type="non-terminal residue" evidence="5">
    <location>
        <position position="306"/>
    </location>
</feature>
<gene>
    <name evidence="5" type="ORF">PMEA_00006962</name>
</gene>
<reference evidence="5 6" key="1">
    <citation type="submission" date="2022-05" db="EMBL/GenBank/DDBJ databases">
        <authorList>
            <consortium name="Genoscope - CEA"/>
            <person name="William W."/>
        </authorList>
    </citation>
    <scope>NUCLEOTIDE SEQUENCE [LARGE SCALE GENOMIC DNA]</scope>
</reference>
<evidence type="ECO:0000313" key="5">
    <source>
        <dbReference type="EMBL" id="CAH3116185.1"/>
    </source>
</evidence>
<dbReference type="FunFam" id="2.60.40.10:FF:000028">
    <property type="entry name" value="Neuronal cell adhesion molecule"/>
    <property type="match status" value="2"/>
</dbReference>
<dbReference type="CDD" id="cd00063">
    <property type="entry name" value="FN3"/>
    <property type="match status" value="2"/>
</dbReference>
<evidence type="ECO:0000259" key="3">
    <source>
        <dbReference type="PROSITE" id="PS50022"/>
    </source>
</evidence>
<sequence length="306" mass="33421">LQVFPGNFDQNGIVKNSLQEFASAKFIRFQPTTYSGFKALRVEVYGILLTKGIYLLLAISLRVINSPILIGPCNWSAHLHTQNINSVYLMFPSQPPTGFKLSAGSSTSITASWQLPPVFSRHGRNITGFKLFYKRKASGGPATTVTVRSGSIISRTVTGLDKYTKYEFEVLAFTSDGDGPKSTVEVERTKEAGMPYVLYIFSITAPSQAPRNFSAIAVTSTIITASWQLPPADSRNGIIKGFKLFYKRKGSAESPTISPINNGTEFNRDVSGLVSNTKYEFEVLAFTSVGDGPKTFPVVVRTMKGG</sequence>
<evidence type="ECO:0000313" key="6">
    <source>
        <dbReference type="Proteomes" id="UP001159428"/>
    </source>
</evidence>
<feature type="domain" description="Fibronectin type-III" evidence="4">
    <location>
        <begin position="209"/>
        <end position="305"/>
    </location>
</feature>
<dbReference type="InterPro" id="IPR003961">
    <property type="entry name" value="FN3_dom"/>
</dbReference>
<dbReference type="InterPro" id="IPR000421">
    <property type="entry name" value="FA58C"/>
</dbReference>
<dbReference type="AlphaFoldDB" id="A0AAU9WJD0"/>
<evidence type="ECO:0000256" key="1">
    <source>
        <dbReference type="ARBA" id="ARBA00022737"/>
    </source>
</evidence>
<dbReference type="SUPFAM" id="SSF49785">
    <property type="entry name" value="Galactose-binding domain-like"/>
    <property type="match status" value="1"/>
</dbReference>
<dbReference type="Gene3D" id="2.60.120.260">
    <property type="entry name" value="Galactose-binding domain-like"/>
    <property type="match status" value="1"/>
</dbReference>
<dbReference type="InterPro" id="IPR036116">
    <property type="entry name" value="FN3_sf"/>
</dbReference>
<dbReference type="SUPFAM" id="SSF49265">
    <property type="entry name" value="Fibronectin type III"/>
    <property type="match status" value="1"/>
</dbReference>